<dbReference type="Pfam" id="PF00293">
    <property type="entry name" value="NUDIX"/>
    <property type="match status" value="1"/>
</dbReference>
<dbReference type="SUPFAM" id="SSF55811">
    <property type="entry name" value="Nudix"/>
    <property type="match status" value="1"/>
</dbReference>
<protein>
    <submittedName>
        <fullName evidence="7">ADP-ribose pyrophosphatase YjhB, NUDIX family</fullName>
    </submittedName>
</protein>
<dbReference type="Proteomes" id="UP000219435">
    <property type="component" value="Unassembled WGS sequence"/>
</dbReference>
<organism evidence="7 8">
    <name type="scientific">Blastococcus aggregatus</name>
    <dbReference type="NCBI Taxonomy" id="38502"/>
    <lineage>
        <taxon>Bacteria</taxon>
        <taxon>Bacillati</taxon>
        <taxon>Actinomycetota</taxon>
        <taxon>Actinomycetes</taxon>
        <taxon>Geodermatophilales</taxon>
        <taxon>Geodermatophilaceae</taxon>
        <taxon>Blastococcus</taxon>
    </lineage>
</organism>
<dbReference type="CDD" id="cd04685">
    <property type="entry name" value="NUDIX_Hydrolase"/>
    <property type="match status" value="1"/>
</dbReference>
<comment type="similarity">
    <text evidence="2 5">Belongs to the Nudix hydrolase family.</text>
</comment>
<dbReference type="PANTHER" id="PTHR43046">
    <property type="entry name" value="GDP-MANNOSE MANNOSYL HYDROLASE"/>
    <property type="match status" value="1"/>
</dbReference>
<dbReference type="PANTHER" id="PTHR43046:SF12">
    <property type="entry name" value="GDP-MANNOSE MANNOSYL HYDROLASE"/>
    <property type="match status" value="1"/>
</dbReference>
<evidence type="ECO:0000256" key="4">
    <source>
        <dbReference type="ARBA" id="ARBA00022842"/>
    </source>
</evidence>
<gene>
    <name evidence="7" type="ORF">SAMN05660748_0085</name>
</gene>
<dbReference type="GO" id="GO:0016787">
    <property type="term" value="F:hydrolase activity"/>
    <property type="evidence" value="ECO:0007669"/>
    <property type="project" value="UniProtKB-KW"/>
</dbReference>
<dbReference type="RefSeq" id="WP_097193090.1">
    <property type="nucleotide sequence ID" value="NZ_OBQI01000001.1"/>
</dbReference>
<proteinExistence type="inferred from homology"/>
<dbReference type="PROSITE" id="PS51462">
    <property type="entry name" value="NUDIX"/>
    <property type="match status" value="1"/>
</dbReference>
<name>A0A285UWH2_9ACTN</name>
<accession>A0A285UWH2</accession>
<evidence type="ECO:0000313" key="7">
    <source>
        <dbReference type="EMBL" id="SOC46169.1"/>
    </source>
</evidence>
<dbReference type="InterPro" id="IPR020084">
    <property type="entry name" value="NUDIX_hydrolase_CS"/>
</dbReference>
<dbReference type="EMBL" id="OBQI01000001">
    <property type="protein sequence ID" value="SOC46169.1"/>
    <property type="molecule type" value="Genomic_DNA"/>
</dbReference>
<sequence length="161" mass="17904">MPRQTVKLLLIDPDDRLLLIHGRDPATGTSHWYPVGGGVEPGESLDEAAVREAWEETGLDWLPVGARVWTRDVAYVHAGRTYDVHEDWLHCAVAHFEPAPAQLTDRENESILGFRWWTAEELRTTTESVFPPDLGAHLSSLQQQGSPVAPIDIGARPTTHV</sequence>
<dbReference type="PROSITE" id="PS00893">
    <property type="entry name" value="NUDIX_BOX"/>
    <property type="match status" value="1"/>
</dbReference>
<dbReference type="OrthoDB" id="9804442at2"/>
<keyword evidence="8" id="KW-1185">Reference proteome</keyword>
<keyword evidence="3 5" id="KW-0378">Hydrolase</keyword>
<evidence type="ECO:0000256" key="5">
    <source>
        <dbReference type="RuleBase" id="RU003476"/>
    </source>
</evidence>
<evidence type="ECO:0000259" key="6">
    <source>
        <dbReference type="PROSITE" id="PS51462"/>
    </source>
</evidence>
<dbReference type="PRINTS" id="PR00502">
    <property type="entry name" value="NUDIXFAMILY"/>
</dbReference>
<dbReference type="InterPro" id="IPR000086">
    <property type="entry name" value="NUDIX_hydrolase_dom"/>
</dbReference>
<dbReference type="Gene3D" id="3.90.79.10">
    <property type="entry name" value="Nucleoside Triphosphate Pyrophosphohydrolase"/>
    <property type="match status" value="1"/>
</dbReference>
<reference evidence="8" key="1">
    <citation type="submission" date="2017-08" db="EMBL/GenBank/DDBJ databases">
        <authorList>
            <person name="Varghese N."/>
            <person name="Submissions S."/>
        </authorList>
    </citation>
    <scope>NUCLEOTIDE SEQUENCE [LARGE SCALE GENOMIC DNA]</scope>
    <source>
        <strain evidence="8">DSM 4725</strain>
    </source>
</reference>
<evidence type="ECO:0000313" key="8">
    <source>
        <dbReference type="Proteomes" id="UP000219435"/>
    </source>
</evidence>
<evidence type="ECO:0000256" key="3">
    <source>
        <dbReference type="ARBA" id="ARBA00022801"/>
    </source>
</evidence>
<dbReference type="InterPro" id="IPR020476">
    <property type="entry name" value="Nudix_hydrolase"/>
</dbReference>
<evidence type="ECO:0000256" key="2">
    <source>
        <dbReference type="ARBA" id="ARBA00005582"/>
    </source>
</evidence>
<comment type="cofactor">
    <cofactor evidence="1">
        <name>Mg(2+)</name>
        <dbReference type="ChEBI" id="CHEBI:18420"/>
    </cofactor>
</comment>
<dbReference type="InterPro" id="IPR015797">
    <property type="entry name" value="NUDIX_hydrolase-like_dom_sf"/>
</dbReference>
<keyword evidence="4" id="KW-0460">Magnesium</keyword>
<evidence type="ECO:0000256" key="1">
    <source>
        <dbReference type="ARBA" id="ARBA00001946"/>
    </source>
</evidence>
<dbReference type="AlphaFoldDB" id="A0A285UWH2"/>
<feature type="domain" description="Nudix hydrolase" evidence="6">
    <location>
        <begin position="1"/>
        <end position="144"/>
    </location>
</feature>